<dbReference type="InterPro" id="IPR050681">
    <property type="entry name" value="CDF/SLC30A"/>
</dbReference>
<dbReference type="Gene3D" id="1.20.1510.10">
    <property type="entry name" value="Cation efflux protein transmembrane domain"/>
    <property type="match status" value="1"/>
</dbReference>
<dbReference type="EMBL" id="FOFP01000006">
    <property type="protein sequence ID" value="SEQ45033.1"/>
    <property type="molecule type" value="Genomic_DNA"/>
</dbReference>
<comment type="subcellular location">
    <subcellularLocation>
        <location evidence="1">Membrane</location>
        <topology evidence="1">Multi-pass membrane protein</topology>
    </subcellularLocation>
</comment>
<accession>A0ABY1BBF8</accession>
<dbReference type="PANTHER" id="PTHR11562:SF17">
    <property type="entry name" value="RE54080P-RELATED"/>
    <property type="match status" value="1"/>
</dbReference>
<evidence type="ECO:0000256" key="1">
    <source>
        <dbReference type="ARBA" id="ARBA00004141"/>
    </source>
</evidence>
<feature type="transmembrane region" description="Helical" evidence="7">
    <location>
        <begin position="76"/>
        <end position="96"/>
    </location>
</feature>
<proteinExistence type="predicted"/>
<organism evidence="9 10">
    <name type="scientific">Pseudomonas cuatrocienegasensis</name>
    <dbReference type="NCBI Taxonomy" id="543360"/>
    <lineage>
        <taxon>Bacteria</taxon>
        <taxon>Pseudomonadati</taxon>
        <taxon>Pseudomonadota</taxon>
        <taxon>Gammaproteobacteria</taxon>
        <taxon>Pseudomonadales</taxon>
        <taxon>Pseudomonadaceae</taxon>
        <taxon>Pseudomonas</taxon>
    </lineage>
</organism>
<keyword evidence="3" id="KW-0406">Ion transport</keyword>
<keyword evidence="3" id="KW-0862">Zinc</keyword>
<evidence type="ECO:0000259" key="8">
    <source>
        <dbReference type="Pfam" id="PF01545"/>
    </source>
</evidence>
<dbReference type="PANTHER" id="PTHR11562">
    <property type="entry name" value="CATION EFFLUX PROTEIN/ ZINC TRANSPORTER"/>
    <property type="match status" value="1"/>
</dbReference>
<dbReference type="InterPro" id="IPR058533">
    <property type="entry name" value="Cation_efflux_TM"/>
</dbReference>
<keyword evidence="4 7" id="KW-1133">Transmembrane helix</keyword>
<evidence type="ECO:0000256" key="2">
    <source>
        <dbReference type="ARBA" id="ARBA00022692"/>
    </source>
</evidence>
<dbReference type="SUPFAM" id="SSF161111">
    <property type="entry name" value="Cation efflux protein transmembrane domain-like"/>
    <property type="match status" value="1"/>
</dbReference>
<name>A0ABY1BBF8_9PSED</name>
<keyword evidence="2 7" id="KW-0812">Transmembrane</keyword>
<evidence type="ECO:0000256" key="7">
    <source>
        <dbReference type="SAM" id="Phobius"/>
    </source>
</evidence>
<evidence type="ECO:0000256" key="5">
    <source>
        <dbReference type="ARBA" id="ARBA00023136"/>
    </source>
</evidence>
<dbReference type="RefSeq" id="WP_069521253.1">
    <property type="nucleotide sequence ID" value="NZ_FOFP01000006.1"/>
</dbReference>
<comment type="caution">
    <text evidence="9">The sequence shown here is derived from an EMBL/GenBank/DDBJ whole genome shotgun (WGS) entry which is preliminary data.</text>
</comment>
<evidence type="ECO:0000256" key="3">
    <source>
        <dbReference type="ARBA" id="ARBA00022906"/>
    </source>
</evidence>
<keyword evidence="10" id="KW-1185">Reference proteome</keyword>
<dbReference type="InterPro" id="IPR002524">
    <property type="entry name" value="Cation_efflux"/>
</dbReference>
<gene>
    <name evidence="9" type="ORF">SAMN05216600_10630</name>
</gene>
<dbReference type="Pfam" id="PF01545">
    <property type="entry name" value="Cation_efflux"/>
    <property type="match status" value="1"/>
</dbReference>
<feature type="domain" description="Cation efflux protein transmembrane" evidence="8">
    <location>
        <begin position="45"/>
        <end position="234"/>
    </location>
</feature>
<dbReference type="InterPro" id="IPR027469">
    <property type="entry name" value="Cation_efflux_TMD_sf"/>
</dbReference>
<sequence length="319" mass="33599">MTHSDDRHTHNHDHPHGHGDGHDHGHAGHSHAPAVTADNAKRIRLVFILTTLYALIQAVGGWLSGSLALIADSGHMISDSAALLLALIAYQVAARAPDARRTYGFHRVRVLAALANGATLLLLVVWIVWEAIARFREPVEVLAGPMLVVASIGLLVNIAGALILNAGNKGDSNLRGALLHVMGDLLGSVGAIAAAIGIMFTGWTVLDPILSVVVALLVVRSAWRLIAESIQVLLQATPAGIDARQAEQALTELPGVAEAGHFHAWTLTDDASVATVHVTPAAGADSLRLPAVVGDYLRERYGLAHITVQVDPPGSLQQH</sequence>
<evidence type="ECO:0000313" key="9">
    <source>
        <dbReference type="EMBL" id="SEQ45033.1"/>
    </source>
</evidence>
<feature type="transmembrane region" description="Helical" evidence="7">
    <location>
        <begin position="45"/>
        <end position="70"/>
    </location>
</feature>
<feature type="transmembrane region" description="Helical" evidence="7">
    <location>
        <begin position="141"/>
        <end position="164"/>
    </location>
</feature>
<feature type="region of interest" description="Disordered" evidence="6">
    <location>
        <begin position="1"/>
        <end position="33"/>
    </location>
</feature>
<evidence type="ECO:0000256" key="4">
    <source>
        <dbReference type="ARBA" id="ARBA00022989"/>
    </source>
</evidence>
<protein>
    <submittedName>
        <fullName evidence="9">Cobalt-zinc-cadmium efflux system protein</fullName>
    </submittedName>
</protein>
<feature type="transmembrane region" description="Helical" evidence="7">
    <location>
        <begin position="108"/>
        <end position="129"/>
    </location>
</feature>
<keyword evidence="5 7" id="KW-0472">Membrane</keyword>
<keyword evidence="3" id="KW-0813">Transport</keyword>
<dbReference type="NCBIfam" id="TIGR01297">
    <property type="entry name" value="CDF"/>
    <property type="match status" value="1"/>
</dbReference>
<evidence type="ECO:0000256" key="6">
    <source>
        <dbReference type="SAM" id="MobiDB-lite"/>
    </source>
</evidence>
<feature type="transmembrane region" description="Helical" evidence="7">
    <location>
        <begin position="185"/>
        <end position="203"/>
    </location>
</feature>
<dbReference type="Proteomes" id="UP000198512">
    <property type="component" value="Unassembled WGS sequence"/>
</dbReference>
<keyword evidence="3" id="KW-0864">Zinc transport</keyword>
<feature type="compositionally biased region" description="Basic and acidic residues" evidence="6">
    <location>
        <begin position="1"/>
        <end position="26"/>
    </location>
</feature>
<reference evidence="9 10" key="1">
    <citation type="submission" date="2016-10" db="EMBL/GenBank/DDBJ databases">
        <authorList>
            <person name="Varghese N."/>
            <person name="Submissions S."/>
        </authorList>
    </citation>
    <scope>NUCLEOTIDE SEQUENCE [LARGE SCALE GENOMIC DNA]</scope>
    <source>
        <strain evidence="9 10">CIP 109853</strain>
    </source>
</reference>
<evidence type="ECO:0000313" key="10">
    <source>
        <dbReference type="Proteomes" id="UP000198512"/>
    </source>
</evidence>